<dbReference type="Proteomes" id="UP000887579">
    <property type="component" value="Unplaced"/>
</dbReference>
<reference evidence="2" key="1">
    <citation type="submission" date="2022-11" db="UniProtKB">
        <authorList>
            <consortium name="WormBaseParasite"/>
        </authorList>
    </citation>
    <scope>IDENTIFICATION</scope>
</reference>
<name>A0AC34GFJ6_9BILA</name>
<protein>
    <submittedName>
        <fullName evidence="2">Methyltransferase FkbM domain-containing protein</fullName>
    </submittedName>
</protein>
<accession>A0AC34GFJ6</accession>
<organism evidence="1 2">
    <name type="scientific">Panagrolaimus sp. ES5</name>
    <dbReference type="NCBI Taxonomy" id="591445"/>
    <lineage>
        <taxon>Eukaryota</taxon>
        <taxon>Metazoa</taxon>
        <taxon>Ecdysozoa</taxon>
        <taxon>Nematoda</taxon>
        <taxon>Chromadorea</taxon>
        <taxon>Rhabditida</taxon>
        <taxon>Tylenchina</taxon>
        <taxon>Panagrolaimomorpha</taxon>
        <taxon>Panagrolaimoidea</taxon>
        <taxon>Panagrolaimidae</taxon>
        <taxon>Panagrolaimus</taxon>
    </lineage>
</organism>
<sequence length="151" mass="17805">MNLTKNQCQHIAVDMNEQRQDIIQQLPNSQFLKGKISEKGNETFEEYTLENLMTKYNTSKIDIMKMDIEGSEYNVLEQLIKIEMCQILVELHSWDKNYKAFYEWLNKISKAGFYLVHFEINEGTLQACEFTLIHQSCFKDYGAVLIKKFLS</sequence>
<evidence type="ECO:0000313" key="2">
    <source>
        <dbReference type="WBParaSite" id="ES5_v2.g28194.t1"/>
    </source>
</evidence>
<dbReference type="WBParaSite" id="ES5_v2.g28194.t1">
    <property type="protein sequence ID" value="ES5_v2.g28194.t1"/>
    <property type="gene ID" value="ES5_v2.g28194"/>
</dbReference>
<proteinExistence type="predicted"/>
<evidence type="ECO:0000313" key="1">
    <source>
        <dbReference type="Proteomes" id="UP000887579"/>
    </source>
</evidence>